<evidence type="ECO:0000256" key="5">
    <source>
        <dbReference type="SAM" id="SignalP"/>
    </source>
</evidence>
<feature type="signal peptide" evidence="5">
    <location>
        <begin position="1"/>
        <end position="34"/>
    </location>
</feature>
<evidence type="ECO:0000256" key="2">
    <source>
        <dbReference type="RuleBase" id="RU361163"/>
    </source>
</evidence>
<sequence length="344" mass="35849">MAPKEGRFLRATLGGAAAIALVAALCPWGSAAHAETRCNTGEPGFVEGGYAVQANRWNSNGEICVTFEGKAGFSVSASSLDWGNLQNGAPPGAYPNIGTALSDTRLPLRVDSPKDVRTTWAIGTADGDYNASYDVWYHPDAGACTSTAPYIVANGGALEIMIWLTSPGIDPSPEWKIADGVSLGGRVYDLYRFTGPTGQVGLIYDMREHTTAITDFDLKPFAKDAADRGFQRQDAYLCKVQAGFEITRGGVGLRTDAFALHVGDPGQAKPTGPDLTGAPMPNPTATPPPATPAQSVPPQAEPAPKQKAAGDGGASGVPLPFLIVLPVVAGAAAGAWWWRRGAAR</sequence>
<gene>
    <name evidence="6" type="ORF">EDD29_1182</name>
</gene>
<dbReference type="Proteomes" id="UP000272400">
    <property type="component" value="Unassembled WGS sequence"/>
</dbReference>
<dbReference type="InterPro" id="IPR013319">
    <property type="entry name" value="GH11/12"/>
</dbReference>
<keyword evidence="4" id="KW-0472">Membrane</keyword>
<dbReference type="PANTHER" id="PTHR34002">
    <property type="entry name" value="BLR1656 PROTEIN"/>
    <property type="match status" value="1"/>
</dbReference>
<dbReference type="InterPro" id="IPR013320">
    <property type="entry name" value="ConA-like_dom_sf"/>
</dbReference>
<accession>A0A3N1CR43</accession>
<dbReference type="AlphaFoldDB" id="A0A3N1CR43"/>
<keyword evidence="7" id="KW-1185">Reference proteome</keyword>
<dbReference type="PANTHER" id="PTHR34002:SF9">
    <property type="entry name" value="XYLOGLUCAN-SPECIFIC ENDO-BETA-1,4-GLUCANASE A"/>
    <property type="match status" value="1"/>
</dbReference>
<name>A0A3N1CR43_9ACTN</name>
<keyword evidence="4" id="KW-0812">Transmembrane</keyword>
<feature type="chain" id="PRO_5018123211" evidence="5">
    <location>
        <begin position="35"/>
        <end position="344"/>
    </location>
</feature>
<dbReference type="SUPFAM" id="SSF49899">
    <property type="entry name" value="Concanavalin A-like lectins/glucanases"/>
    <property type="match status" value="1"/>
</dbReference>
<feature type="compositionally biased region" description="Low complexity" evidence="3">
    <location>
        <begin position="292"/>
        <end position="309"/>
    </location>
</feature>
<dbReference type="GO" id="GO:0008810">
    <property type="term" value="F:cellulase activity"/>
    <property type="evidence" value="ECO:0007669"/>
    <property type="project" value="InterPro"/>
</dbReference>
<evidence type="ECO:0000313" key="7">
    <source>
        <dbReference type="Proteomes" id="UP000272400"/>
    </source>
</evidence>
<feature type="region of interest" description="Disordered" evidence="3">
    <location>
        <begin position="262"/>
        <end position="312"/>
    </location>
</feature>
<keyword evidence="2" id="KW-0624">Polysaccharide degradation</keyword>
<organism evidence="6 7">
    <name type="scientific">Actinocorallia herbida</name>
    <dbReference type="NCBI Taxonomy" id="58109"/>
    <lineage>
        <taxon>Bacteria</taxon>
        <taxon>Bacillati</taxon>
        <taxon>Actinomycetota</taxon>
        <taxon>Actinomycetes</taxon>
        <taxon>Streptosporangiales</taxon>
        <taxon>Thermomonosporaceae</taxon>
        <taxon>Actinocorallia</taxon>
    </lineage>
</organism>
<keyword evidence="2" id="KW-0326">Glycosidase</keyword>
<keyword evidence="2 6" id="KW-0378">Hydrolase</keyword>
<dbReference type="InterPro" id="IPR002594">
    <property type="entry name" value="GH12"/>
</dbReference>
<evidence type="ECO:0000256" key="1">
    <source>
        <dbReference type="ARBA" id="ARBA00005519"/>
    </source>
</evidence>
<dbReference type="EMBL" id="RJKE01000001">
    <property type="protein sequence ID" value="ROO83675.1"/>
    <property type="molecule type" value="Genomic_DNA"/>
</dbReference>
<reference evidence="6 7" key="1">
    <citation type="submission" date="2018-11" db="EMBL/GenBank/DDBJ databases">
        <title>Sequencing the genomes of 1000 actinobacteria strains.</title>
        <authorList>
            <person name="Klenk H.-P."/>
        </authorList>
    </citation>
    <scope>NUCLEOTIDE SEQUENCE [LARGE SCALE GENOMIC DNA]</scope>
    <source>
        <strain evidence="6 7">DSM 44254</strain>
    </source>
</reference>
<comment type="similarity">
    <text evidence="1 2">Belongs to the glycosyl hydrolase 12 (cellulase H) family.</text>
</comment>
<feature type="compositionally biased region" description="Pro residues" evidence="3">
    <location>
        <begin position="280"/>
        <end position="291"/>
    </location>
</feature>
<keyword evidence="5" id="KW-0732">Signal</keyword>
<keyword evidence="4" id="KW-1133">Transmembrane helix</keyword>
<proteinExistence type="inferred from homology"/>
<comment type="caution">
    <text evidence="6">The sequence shown here is derived from an EMBL/GenBank/DDBJ whole genome shotgun (WGS) entry which is preliminary data.</text>
</comment>
<dbReference type="GO" id="GO:0000272">
    <property type="term" value="P:polysaccharide catabolic process"/>
    <property type="evidence" value="ECO:0007669"/>
    <property type="project" value="UniProtKB-KW"/>
</dbReference>
<dbReference type="Gene3D" id="2.60.120.180">
    <property type="match status" value="1"/>
</dbReference>
<dbReference type="Pfam" id="PF01670">
    <property type="entry name" value="Glyco_hydro_12"/>
    <property type="match status" value="1"/>
</dbReference>
<feature type="transmembrane region" description="Helical" evidence="4">
    <location>
        <begin position="319"/>
        <end position="338"/>
    </location>
</feature>
<keyword evidence="2" id="KW-0119">Carbohydrate metabolism</keyword>
<evidence type="ECO:0000313" key="6">
    <source>
        <dbReference type="EMBL" id="ROO83675.1"/>
    </source>
</evidence>
<evidence type="ECO:0000256" key="4">
    <source>
        <dbReference type="SAM" id="Phobius"/>
    </source>
</evidence>
<evidence type="ECO:0000256" key="3">
    <source>
        <dbReference type="SAM" id="MobiDB-lite"/>
    </source>
</evidence>
<protein>
    <submittedName>
        <fullName evidence="6">Glycosyl hydrolase family 12</fullName>
    </submittedName>
</protein>